<dbReference type="InterPro" id="IPR006072">
    <property type="entry name" value="Odorant/phero-bd_Lep"/>
</dbReference>
<evidence type="ECO:0000313" key="4">
    <source>
        <dbReference type="EMBL" id="QLI62028.1"/>
    </source>
</evidence>
<accession>A0A7D5YVH8</accession>
<dbReference type="AlphaFoldDB" id="A0A7D5YVH8"/>
<protein>
    <submittedName>
        <fullName evidence="4">Pheromone-binding protein 2</fullName>
    </submittedName>
</protein>
<reference evidence="4" key="1">
    <citation type="journal article" date="2019" name="Sci. Rep.">
        <title>Antennal transcriptome analyses and olfactory protein identification in an important wood-boring moth pest, Streltzoviella insularis (Lepidoptera: Cossidae).</title>
        <authorList>
            <person name="Yang Y"/>
            <person name="Li W"/>
            <person name="Tao J Zong.S."/>
        </authorList>
    </citation>
    <scope>NUCLEOTIDE SEQUENCE</scope>
    <source>
        <tissue evidence="4">Antennae</tissue>
    </source>
</reference>
<dbReference type="PRINTS" id="PR00484">
    <property type="entry name" value="PBPGOBP"/>
</dbReference>
<dbReference type="SUPFAM" id="SSF47565">
    <property type="entry name" value="Insect pheromone/odorant-binding proteins"/>
    <property type="match status" value="1"/>
</dbReference>
<comment type="similarity">
    <text evidence="1">Belongs to the PBP/GOBP family.</text>
</comment>
<dbReference type="Gene3D" id="1.10.238.20">
    <property type="entry name" value="Pheromone/general odorant binding protein domain"/>
    <property type="match status" value="1"/>
</dbReference>
<evidence type="ECO:0000256" key="2">
    <source>
        <dbReference type="ARBA" id="ARBA00022448"/>
    </source>
</evidence>
<name>A0A7D5YVH8_9NEOP</name>
<reference evidence="4" key="2">
    <citation type="submission" date="2020-04" db="EMBL/GenBank/DDBJ databases">
        <authorList>
            <person name="Yang Y."/>
        </authorList>
    </citation>
    <scope>NUCLEOTIDE SEQUENCE</scope>
    <source>
        <tissue evidence="4">Antennae</tissue>
    </source>
</reference>
<dbReference type="CDD" id="cd23992">
    <property type="entry name" value="PBP_GOBP"/>
    <property type="match status" value="1"/>
</dbReference>
<keyword evidence="3" id="KW-1015">Disulfide bond</keyword>
<keyword evidence="2" id="KW-0813">Transport</keyword>
<evidence type="ECO:0000256" key="1">
    <source>
        <dbReference type="ARBA" id="ARBA00008098"/>
    </source>
</evidence>
<evidence type="ECO:0000256" key="3">
    <source>
        <dbReference type="PIRSR" id="PIRSR015604-1"/>
    </source>
</evidence>
<feature type="disulfide bond" evidence="3">
    <location>
        <begin position="63"/>
        <end position="98"/>
    </location>
</feature>
<feature type="disulfide bond" evidence="3">
    <location>
        <begin position="141"/>
        <end position="161"/>
    </location>
</feature>
<feature type="disulfide bond" evidence="3">
    <location>
        <begin position="94"/>
        <end position="152"/>
    </location>
</feature>
<dbReference type="GO" id="GO:0005549">
    <property type="term" value="F:odorant binding"/>
    <property type="evidence" value="ECO:0007669"/>
    <property type="project" value="InterPro"/>
</dbReference>
<sequence length="186" mass="21185">MKDIKTAGQIQLFSAVDKMAAVTKWRAFVICLAVLAFDLHKVNSSQDVMKNLSSTFGKVLEECKNELNVGDHIMKDFYNYWREDYELLNKDMGCVIMCIASKLDLLTDEMKMHHGKAHEFVKSHGADDTMAKQLVTITHECENTHAGIGDDCSRVLEISKCFRSKIHDLNWAPPMEVIIEEIMTEI</sequence>
<organism evidence="4">
    <name type="scientific">Streltzoviella insularis</name>
    <dbReference type="NCBI Taxonomy" id="1206366"/>
    <lineage>
        <taxon>Eukaryota</taxon>
        <taxon>Metazoa</taxon>
        <taxon>Ecdysozoa</taxon>
        <taxon>Arthropoda</taxon>
        <taxon>Hexapoda</taxon>
        <taxon>Insecta</taxon>
        <taxon>Pterygota</taxon>
        <taxon>Neoptera</taxon>
        <taxon>Endopterygota</taxon>
        <taxon>Lepidoptera</taxon>
        <taxon>Glossata</taxon>
        <taxon>Ditrysia</taxon>
        <taxon>Cossoidea</taxon>
        <taxon>Cossidae</taxon>
        <taxon>Cossinae</taxon>
        <taxon>Streltzoviella</taxon>
    </lineage>
</organism>
<dbReference type="Pfam" id="PF01395">
    <property type="entry name" value="PBP_GOBP"/>
    <property type="match status" value="1"/>
</dbReference>
<dbReference type="InterPro" id="IPR006170">
    <property type="entry name" value="PBP/GOBP"/>
</dbReference>
<dbReference type="InterPro" id="IPR036728">
    <property type="entry name" value="PBP_GOBP_sf"/>
</dbReference>
<dbReference type="PIRSF" id="PIRSF015604">
    <property type="entry name" value="Odorant/phero_bd"/>
    <property type="match status" value="1"/>
</dbReference>
<proteinExistence type="evidence at transcript level"/>
<dbReference type="SMART" id="SM00708">
    <property type="entry name" value="PhBP"/>
    <property type="match status" value="1"/>
</dbReference>
<dbReference type="EMBL" id="MT386744">
    <property type="protein sequence ID" value="QLI62028.1"/>
    <property type="molecule type" value="mRNA"/>
</dbReference>